<dbReference type="EMBL" id="JAMYJR010000051">
    <property type="protein sequence ID" value="MCO8276881.1"/>
    <property type="molecule type" value="Genomic_DNA"/>
</dbReference>
<organism evidence="1 2">
    <name type="scientific">Paractinoplanes aksuensis</name>
    <dbReference type="NCBI Taxonomy" id="2939490"/>
    <lineage>
        <taxon>Bacteria</taxon>
        <taxon>Bacillati</taxon>
        <taxon>Actinomycetota</taxon>
        <taxon>Actinomycetes</taxon>
        <taxon>Micromonosporales</taxon>
        <taxon>Micromonosporaceae</taxon>
        <taxon>Paractinoplanes</taxon>
    </lineage>
</organism>
<name>A0ABT1E4Z6_9ACTN</name>
<sequence length="99" mass="10989">MSRIALVAAVVAAAGIMTARRPGRRRADTRSWHSMTVYRTLDDVSANLPDQLCRLEVQLTPAPGGRGAEIRARGDRPDAEVRRILRLSRSLLEVGEVRR</sequence>
<gene>
    <name evidence="1" type="ORF">M1L60_40505</name>
</gene>
<comment type="caution">
    <text evidence="1">The sequence shown here is derived from an EMBL/GenBank/DDBJ whole genome shotgun (WGS) entry which is preliminary data.</text>
</comment>
<keyword evidence="2" id="KW-1185">Reference proteome</keyword>
<dbReference type="RefSeq" id="WP_253242903.1">
    <property type="nucleotide sequence ID" value="NZ_JAMYJR010000051.1"/>
</dbReference>
<dbReference type="Proteomes" id="UP001523369">
    <property type="component" value="Unassembled WGS sequence"/>
</dbReference>
<reference evidence="1 2" key="1">
    <citation type="submission" date="2022-06" db="EMBL/GenBank/DDBJ databases">
        <title>New Species of the Genus Actinoplanes, ActinopZanes ferrugineus.</title>
        <authorList>
            <person name="Ding P."/>
        </authorList>
    </citation>
    <scope>NUCLEOTIDE SEQUENCE [LARGE SCALE GENOMIC DNA]</scope>
    <source>
        <strain evidence="1 2">TRM88003</strain>
    </source>
</reference>
<proteinExistence type="predicted"/>
<protein>
    <recommendedName>
        <fullName evidence="3">Secreted protein</fullName>
    </recommendedName>
</protein>
<evidence type="ECO:0008006" key="3">
    <source>
        <dbReference type="Google" id="ProtNLM"/>
    </source>
</evidence>
<accession>A0ABT1E4Z6</accession>
<evidence type="ECO:0000313" key="2">
    <source>
        <dbReference type="Proteomes" id="UP001523369"/>
    </source>
</evidence>
<evidence type="ECO:0000313" key="1">
    <source>
        <dbReference type="EMBL" id="MCO8276881.1"/>
    </source>
</evidence>